<dbReference type="GO" id="GO:0005524">
    <property type="term" value="F:ATP binding"/>
    <property type="evidence" value="ECO:0007669"/>
    <property type="project" value="InterPro"/>
</dbReference>
<gene>
    <name evidence="1" type="ordered locus">Dbac_0685</name>
</gene>
<accession>C7LN38</accession>
<dbReference type="HOGENOM" id="CLU_421951_0_0_7"/>
<protein>
    <submittedName>
        <fullName evidence="1">Uncharacterized protein</fullName>
    </submittedName>
</protein>
<name>C7LN38_DESBD</name>
<dbReference type="EMBL" id="CP001629">
    <property type="protein sequence ID" value="ACU88808.1"/>
    <property type="molecule type" value="Genomic_DNA"/>
</dbReference>
<reference evidence="1 2" key="1">
    <citation type="journal article" date="2009" name="Stand. Genomic Sci.">
        <title>Complete genome sequence of Desulfomicrobium baculatum type strain (X).</title>
        <authorList>
            <person name="Copeland A."/>
            <person name="Spring S."/>
            <person name="Goker M."/>
            <person name="Schneider S."/>
            <person name="Lapidus A."/>
            <person name="Del Rio T.G."/>
            <person name="Tice H."/>
            <person name="Cheng J.F."/>
            <person name="Chen F."/>
            <person name="Nolan M."/>
            <person name="Bruce D."/>
            <person name="Goodwin L."/>
            <person name="Pitluck S."/>
            <person name="Ivanova N."/>
            <person name="Mavrommatis K."/>
            <person name="Ovchinnikova G."/>
            <person name="Pati A."/>
            <person name="Chen A."/>
            <person name="Palaniappan K."/>
            <person name="Land M."/>
            <person name="Hauser L."/>
            <person name="Chang Y.J."/>
            <person name="Jeffries C.C."/>
            <person name="Meincke L."/>
            <person name="Sims D."/>
            <person name="Brettin T."/>
            <person name="Detter J.C."/>
            <person name="Han C."/>
            <person name="Chain P."/>
            <person name="Bristow J."/>
            <person name="Eisen J.A."/>
            <person name="Markowitz V."/>
            <person name="Hugenholtz P."/>
            <person name="Kyrpides N.C."/>
            <person name="Klenk H.P."/>
            <person name="Lucas S."/>
        </authorList>
    </citation>
    <scope>NUCLEOTIDE SEQUENCE [LARGE SCALE GENOMIC DNA]</scope>
    <source>
        <strain evidence="2">DSM 4028 / VKM B-1378 / X</strain>
    </source>
</reference>
<dbReference type="eggNOG" id="COG0574">
    <property type="taxonomic scope" value="Bacteria"/>
</dbReference>
<proteinExistence type="predicted"/>
<dbReference type="InterPro" id="IPR013815">
    <property type="entry name" value="ATP_grasp_subdomain_1"/>
</dbReference>
<dbReference type="STRING" id="525897.Dbac_0685"/>
<keyword evidence="2" id="KW-1185">Reference proteome</keyword>
<dbReference type="Gene3D" id="3.30.1490.20">
    <property type="entry name" value="ATP-grasp fold, A domain"/>
    <property type="match status" value="1"/>
</dbReference>
<dbReference type="AlphaFoldDB" id="C7LN38"/>
<sequence>MRQSGLFSHWSFESFAPGSIPRPKYNAFCRIHRQAGICFELLAHFEDLSMGGSVVDWCRVSGLANQLSAAIRDLVDQLQVMNPVEFMDAHDWVAKLSFYTRLSTEHAPTPANPPYLLPLDSPEGSASFSWISKHIGPSQAGPVLVLTPSLYQYFIEANDMRHGLDELLRLLDLTNVDATDELGGRARDLIRGGSLPQRLLTEMEIAAVELAPGGKFLEIRVFAGNGADAVMIGEYGGVRPLEFIAAWLEAVACKFSPSALALRLSQGLADEEHLLTVAVFPAATVSDTKNCALWEGVPDATALVARLDQILPRVTTLHVFKAQGEALRPEHCRSLHDLICLCMERGLAQIFAFAGEPARGLAGIKQLRLEIPVVINIFNLGGGLFPSAAERAVISMEDVRSIPAWSLLLGLVCPAVSWSGARHEETPLVPHYSSYAVLSQFFMHCTLRLEQNLYVAECSCEDGVEKYVQFRFKGGTGTKVQRRSRLEIMRLILEGEGFAVDSCGDYLEAVRSGEEDVFLQRNLVCLGLLMAWVQASGVEALGSMTPVQGRDLFRDVFADSLSDPN</sequence>
<organism evidence="1 2">
    <name type="scientific">Desulfomicrobium baculatum (strain DSM 4028 / VKM B-1378 / X)</name>
    <name type="common">Desulfovibrio baculatus</name>
    <dbReference type="NCBI Taxonomy" id="525897"/>
    <lineage>
        <taxon>Bacteria</taxon>
        <taxon>Pseudomonadati</taxon>
        <taxon>Thermodesulfobacteriota</taxon>
        <taxon>Desulfovibrionia</taxon>
        <taxon>Desulfovibrionales</taxon>
        <taxon>Desulfomicrobiaceae</taxon>
        <taxon>Desulfomicrobium</taxon>
    </lineage>
</organism>
<evidence type="ECO:0000313" key="2">
    <source>
        <dbReference type="Proteomes" id="UP000002216"/>
    </source>
</evidence>
<evidence type="ECO:0000313" key="1">
    <source>
        <dbReference type="EMBL" id="ACU88808.1"/>
    </source>
</evidence>
<dbReference type="KEGG" id="dba:Dbac_0685"/>
<dbReference type="Proteomes" id="UP000002216">
    <property type="component" value="Chromosome"/>
</dbReference>